<feature type="compositionally biased region" description="Basic and acidic residues" evidence="1">
    <location>
        <begin position="26"/>
        <end position="41"/>
    </location>
</feature>
<feature type="compositionally biased region" description="Polar residues" evidence="1">
    <location>
        <begin position="1"/>
        <end position="14"/>
    </location>
</feature>
<dbReference type="AlphaFoldDB" id="A0AA40G5T7"/>
<proteinExistence type="predicted"/>
<organism evidence="2 3">
    <name type="scientific">Melipona bicolor</name>
    <dbReference type="NCBI Taxonomy" id="60889"/>
    <lineage>
        <taxon>Eukaryota</taxon>
        <taxon>Metazoa</taxon>
        <taxon>Ecdysozoa</taxon>
        <taxon>Arthropoda</taxon>
        <taxon>Hexapoda</taxon>
        <taxon>Insecta</taxon>
        <taxon>Pterygota</taxon>
        <taxon>Neoptera</taxon>
        <taxon>Endopterygota</taxon>
        <taxon>Hymenoptera</taxon>
        <taxon>Apocrita</taxon>
        <taxon>Aculeata</taxon>
        <taxon>Apoidea</taxon>
        <taxon>Anthophila</taxon>
        <taxon>Apidae</taxon>
        <taxon>Melipona</taxon>
    </lineage>
</organism>
<feature type="region of interest" description="Disordered" evidence="1">
    <location>
        <begin position="1"/>
        <end position="53"/>
    </location>
</feature>
<keyword evidence="3" id="KW-1185">Reference proteome</keyword>
<dbReference type="Proteomes" id="UP001177670">
    <property type="component" value="Unassembled WGS sequence"/>
</dbReference>
<evidence type="ECO:0000313" key="2">
    <source>
        <dbReference type="EMBL" id="KAK1131408.1"/>
    </source>
</evidence>
<gene>
    <name evidence="2" type="ORF">K0M31_017693</name>
</gene>
<evidence type="ECO:0000313" key="3">
    <source>
        <dbReference type="Proteomes" id="UP001177670"/>
    </source>
</evidence>
<dbReference type="EMBL" id="JAHYIQ010000006">
    <property type="protein sequence ID" value="KAK1131408.1"/>
    <property type="molecule type" value="Genomic_DNA"/>
</dbReference>
<sequence>MAGRTSGSIGQSHNRIAPSERNGHRKPIDASQSRDARRTAPRENGWISKDGDVARFHPKGHQVNFAGRYINSKLVSSERRFDGDGTAKDARITDPQNTQLSSIVITEAGRGLADLYLYTRHAATRVTRPDTSSAVPQRAFNACPSTEPLAPDGVPSLDQRPRVCKSLRL</sequence>
<protein>
    <submittedName>
        <fullName evidence="2">Uncharacterized protein</fullName>
    </submittedName>
</protein>
<evidence type="ECO:0000256" key="1">
    <source>
        <dbReference type="SAM" id="MobiDB-lite"/>
    </source>
</evidence>
<accession>A0AA40G5T7</accession>
<comment type="caution">
    <text evidence="2">The sequence shown here is derived from an EMBL/GenBank/DDBJ whole genome shotgun (WGS) entry which is preliminary data.</text>
</comment>
<name>A0AA40G5T7_9HYME</name>
<reference evidence="2" key="1">
    <citation type="submission" date="2021-10" db="EMBL/GenBank/DDBJ databases">
        <title>Melipona bicolor Genome sequencing and assembly.</title>
        <authorList>
            <person name="Araujo N.S."/>
            <person name="Arias M.C."/>
        </authorList>
    </citation>
    <scope>NUCLEOTIDE SEQUENCE</scope>
    <source>
        <strain evidence="2">USP_2M_L1-L4_2017</strain>
        <tissue evidence="2">Whole body</tissue>
    </source>
</reference>